<evidence type="ECO:0000256" key="3">
    <source>
        <dbReference type="ARBA" id="ARBA00022475"/>
    </source>
</evidence>
<evidence type="ECO:0000256" key="4">
    <source>
        <dbReference type="ARBA" id="ARBA00022692"/>
    </source>
</evidence>
<feature type="transmembrane region" description="Helical" evidence="8">
    <location>
        <begin position="45"/>
        <end position="68"/>
    </location>
</feature>
<dbReference type="EMBL" id="JACIBT010000016">
    <property type="protein sequence ID" value="MBB3668370.1"/>
    <property type="molecule type" value="Genomic_DNA"/>
</dbReference>
<feature type="transmembrane region" description="Helical" evidence="8">
    <location>
        <begin position="74"/>
        <end position="95"/>
    </location>
</feature>
<feature type="transmembrane region" description="Helical" evidence="8">
    <location>
        <begin position="12"/>
        <end position="33"/>
    </location>
</feature>
<feature type="transmembrane region" description="Helical" evidence="8">
    <location>
        <begin position="178"/>
        <end position="202"/>
    </location>
</feature>
<keyword evidence="6 8" id="KW-1133">Transmembrane helix</keyword>
<dbReference type="Pfam" id="PF00528">
    <property type="entry name" value="BPD_transp_1"/>
    <property type="match status" value="1"/>
</dbReference>
<dbReference type="Proteomes" id="UP000547528">
    <property type="component" value="Unassembled WGS sequence"/>
</dbReference>
<dbReference type="SUPFAM" id="SSF161098">
    <property type="entry name" value="MetI-like"/>
    <property type="match status" value="1"/>
</dbReference>
<evidence type="ECO:0000256" key="2">
    <source>
        <dbReference type="ARBA" id="ARBA00022448"/>
    </source>
</evidence>
<keyword evidence="2 8" id="KW-0813">Transport</keyword>
<evidence type="ECO:0000256" key="5">
    <source>
        <dbReference type="ARBA" id="ARBA00022970"/>
    </source>
</evidence>
<organism evidence="10 11">
    <name type="scientific">Garicola koreensis</name>
    <dbReference type="NCBI Taxonomy" id="1262554"/>
    <lineage>
        <taxon>Bacteria</taxon>
        <taxon>Bacillati</taxon>
        <taxon>Actinomycetota</taxon>
        <taxon>Actinomycetes</taxon>
        <taxon>Micrococcales</taxon>
        <taxon>Micrococcaceae</taxon>
        <taxon>Garicola</taxon>
    </lineage>
</organism>
<dbReference type="AlphaFoldDB" id="A0A7W5TR88"/>
<dbReference type="GO" id="GO:0022857">
    <property type="term" value="F:transmembrane transporter activity"/>
    <property type="evidence" value="ECO:0007669"/>
    <property type="project" value="InterPro"/>
</dbReference>
<dbReference type="NCBIfam" id="TIGR01726">
    <property type="entry name" value="HEQRo_perm_3TM"/>
    <property type="match status" value="1"/>
</dbReference>
<dbReference type="GO" id="GO:0006865">
    <property type="term" value="P:amino acid transport"/>
    <property type="evidence" value="ECO:0007669"/>
    <property type="project" value="UniProtKB-KW"/>
</dbReference>
<comment type="subcellular location">
    <subcellularLocation>
        <location evidence="1 8">Cell membrane</location>
        <topology evidence="1 8">Multi-pass membrane protein</topology>
    </subcellularLocation>
</comment>
<dbReference type="PROSITE" id="PS50928">
    <property type="entry name" value="ABC_TM1"/>
    <property type="match status" value="1"/>
</dbReference>
<protein>
    <submittedName>
        <fullName evidence="10">His/Glu/Gln/Arg/opine family amino acid ABC transporter permease subunit</fullName>
    </submittedName>
</protein>
<dbReference type="GO" id="GO:0043190">
    <property type="term" value="C:ATP-binding cassette (ABC) transporter complex"/>
    <property type="evidence" value="ECO:0007669"/>
    <property type="project" value="InterPro"/>
</dbReference>
<dbReference type="PANTHER" id="PTHR30614">
    <property type="entry name" value="MEMBRANE COMPONENT OF AMINO ACID ABC TRANSPORTER"/>
    <property type="match status" value="1"/>
</dbReference>
<comment type="similarity">
    <text evidence="8">Belongs to the binding-protein-dependent transport system permease family.</text>
</comment>
<feature type="domain" description="ABC transmembrane type-1" evidence="9">
    <location>
        <begin position="11"/>
        <end position="199"/>
    </location>
</feature>
<dbReference type="Gene3D" id="1.10.3720.10">
    <property type="entry name" value="MetI-like"/>
    <property type="match status" value="1"/>
</dbReference>
<dbReference type="RefSeq" id="WP_183358774.1">
    <property type="nucleotide sequence ID" value="NZ_BAABKR010000007.1"/>
</dbReference>
<dbReference type="InterPro" id="IPR043429">
    <property type="entry name" value="ArtM/GltK/GlnP/TcyL/YhdX-like"/>
</dbReference>
<evidence type="ECO:0000256" key="8">
    <source>
        <dbReference type="RuleBase" id="RU363032"/>
    </source>
</evidence>
<keyword evidence="7 8" id="KW-0472">Membrane</keyword>
<dbReference type="InterPro" id="IPR000515">
    <property type="entry name" value="MetI-like"/>
</dbReference>
<evidence type="ECO:0000256" key="7">
    <source>
        <dbReference type="ARBA" id="ARBA00023136"/>
    </source>
</evidence>
<evidence type="ECO:0000313" key="10">
    <source>
        <dbReference type="EMBL" id="MBB3668370.1"/>
    </source>
</evidence>
<dbReference type="InterPro" id="IPR010065">
    <property type="entry name" value="AA_ABC_transptr_permease_3TM"/>
</dbReference>
<reference evidence="10 11" key="1">
    <citation type="submission" date="2020-08" db="EMBL/GenBank/DDBJ databases">
        <title>Sequencing the genomes of 1000 actinobacteria strains.</title>
        <authorList>
            <person name="Klenk H.-P."/>
        </authorList>
    </citation>
    <scope>NUCLEOTIDE SEQUENCE [LARGE SCALE GENOMIC DNA]</scope>
    <source>
        <strain evidence="10 11">DSM 28238</strain>
    </source>
</reference>
<dbReference type="CDD" id="cd06261">
    <property type="entry name" value="TM_PBP2"/>
    <property type="match status" value="1"/>
</dbReference>
<dbReference type="InterPro" id="IPR035906">
    <property type="entry name" value="MetI-like_sf"/>
</dbReference>
<evidence type="ECO:0000256" key="1">
    <source>
        <dbReference type="ARBA" id="ARBA00004651"/>
    </source>
</evidence>
<evidence type="ECO:0000259" key="9">
    <source>
        <dbReference type="PROSITE" id="PS50928"/>
    </source>
</evidence>
<dbReference type="PANTHER" id="PTHR30614:SF0">
    <property type="entry name" value="L-CYSTINE TRANSPORT SYSTEM PERMEASE PROTEIN TCYL"/>
    <property type="match status" value="1"/>
</dbReference>
<keyword evidence="4 8" id="KW-0812">Transmembrane</keyword>
<keyword evidence="3" id="KW-1003">Cell membrane</keyword>
<evidence type="ECO:0000313" key="11">
    <source>
        <dbReference type="Proteomes" id="UP000547528"/>
    </source>
</evidence>
<proteinExistence type="inferred from homology"/>
<comment type="caution">
    <text evidence="10">The sequence shown here is derived from an EMBL/GenBank/DDBJ whole genome shotgun (WGS) entry which is preliminary data.</text>
</comment>
<evidence type="ECO:0000256" key="6">
    <source>
        <dbReference type="ARBA" id="ARBA00022989"/>
    </source>
</evidence>
<name>A0A7W5TR88_9MICC</name>
<keyword evidence="11" id="KW-1185">Reference proteome</keyword>
<sequence length="215" mass="23024">MLDPAYILEGLWITIQIWFGALIVSTVLAIPVAMLRRTKNPGARFLGALWAWIARGIPPIAWLIIIFFGLSLGIISAVPVLAAIVGLGIVNSAYLGDSIRAGLDSVPDGQREGAASVALNRWDTLFRVVLPQAVPVMLASAAAYSITLLKNTAIASIIGANELVFYAYNAVQVGADPLLSFFTIGLVYLAFTVPVGIIARWLDTRVRRGTVKVAH</sequence>
<keyword evidence="5" id="KW-0029">Amino-acid transport</keyword>
<accession>A0A7W5TR88</accession>
<gene>
    <name evidence="10" type="ORF">FHX47_002005</name>
</gene>